<feature type="signal peptide" evidence="1">
    <location>
        <begin position="1"/>
        <end position="29"/>
    </location>
</feature>
<dbReference type="EMBL" id="CP002467">
    <property type="protein sequence ID" value="ADV84539.1"/>
    <property type="molecule type" value="Genomic_DNA"/>
</dbReference>
<dbReference type="InterPro" id="IPR013784">
    <property type="entry name" value="Carb-bd-like_fold"/>
</dbReference>
<protein>
    <submittedName>
        <fullName evidence="3">TonB-dependent receptor plug</fullName>
    </submittedName>
</protein>
<name>E8V1C4_TERSS</name>
<dbReference type="RefSeq" id="WP_013570269.1">
    <property type="nucleotide sequence ID" value="NC_014963.1"/>
</dbReference>
<dbReference type="GO" id="GO:0030246">
    <property type="term" value="F:carbohydrate binding"/>
    <property type="evidence" value="ECO:0007669"/>
    <property type="project" value="InterPro"/>
</dbReference>
<keyword evidence="1" id="KW-0732">Signal</keyword>
<evidence type="ECO:0000313" key="3">
    <source>
        <dbReference type="EMBL" id="ADV84539.1"/>
    </source>
</evidence>
<dbReference type="Gene3D" id="2.60.40.1120">
    <property type="entry name" value="Carboxypeptidase-like, regulatory domain"/>
    <property type="match status" value="1"/>
</dbReference>
<organism evidence="3 4">
    <name type="scientific">Terriglobus saanensis (strain ATCC BAA-1853 / DSM 23119 / SP1PR4)</name>
    <dbReference type="NCBI Taxonomy" id="401053"/>
    <lineage>
        <taxon>Bacteria</taxon>
        <taxon>Pseudomonadati</taxon>
        <taxon>Acidobacteriota</taxon>
        <taxon>Terriglobia</taxon>
        <taxon>Terriglobales</taxon>
        <taxon>Acidobacteriaceae</taxon>
        <taxon>Terriglobus</taxon>
    </lineage>
</organism>
<sequence length="1168" mass="124363">MHTIFTHLRTLAVGMSLLLIGTMSMSVLAQETTGAIQGTITDPAGAAVPNASVVASSPQLGTPASATTDSHGFYRLNALPPGTYVITVTGGGMKAKATNLQLSAGDLPNLNLKLIVGVETEINVTDSVALVDVTQSKIETVITKQEIDSLPKGRSFQSLLTLAPGVRQEPLQSLATLNGATAPNAAGNASVGGGSSRANGFQVDGASDAENIYLADGINITNIQGGGIGMNIPTEFSSAVSVKSGAIDAQYGGALGGVINVNPNRGTNRWHGGLLLKYQSSATDANDQCNYSTTCFLRLDPTTSSNSATRVDATAQYYIARQDHYRYVDPGFHVGGPLFSEKVQIFAGYLPDFARTRRDAVSTFSGNAGAHTYYNAADQHYAVLRLDYEPTSKLRLFAGWNYDFIRAVGQLPNPDSKLGQLNSSASTNPSSFRGDGGFVNPVAIYSFGGDYNIGSKTLISARYGYLFSNTHTLGTASGLRYSYSGSATPTTATLSGATIPTAFQNSNGFSNIAANQPTFFNTYTRKSFTIDLSQIVTGFVGTHAIKGGYSFVNTGNNVKMIYDYASVLLYYGQSYSPGTSPTACDAIIAANQAAYGVSSATKNCQGNYGYAIVRDGTDVLGSISSNAHGLYIQDDWSVAHTGLTINAGVRFDREYVPPYVAGDPSVTFGWGSKIAPRIGGAYDVLHNGKLKVFASYGKYFDILKFSLPQGSFGGNYWHDCVYTLDNPNFNLIQPTAPAGPDGFRHSCPVSGLAPGVGSNPATDTSGAGGNVGRFIENLDYRAVNNSADDPGVDPNLKPGSQHEIELGSQWAMTPSLSFNARYVRKRLDNTTEDMGLNDTYGYYIGNPGSAYGDLLHRALPNVYRAAANNLIPNATGFLNPTGICPQCPSTPRAIRNYDALEIRVEKRSAKWYGTAFYTYSRLTGNYPGLTSTFIADGSGGRHSPNNNRSFDIPQMQYTAYGKQFGGFLPTDRPHALTLFGSYRLKTFLGETSFGLQQVATSGSPVSTCMGLGGSSISACQFVEDQGGFVNYSRDASGNLVSSGVTHGRRTPAFTQTGVNLSHYIHASKEHENRLIGAEMNANNLFNQHAVMAYNPSPITAAATITTPSNAVNPTGTDYYTMMTGFDYTAVANGKLSNANQPKILSNQYGLPNTFQSARQVRFKLAYLF</sequence>
<keyword evidence="3" id="KW-0675">Receptor</keyword>
<dbReference type="OrthoDB" id="97893at2"/>
<feature type="chain" id="PRO_5003228893" evidence="1">
    <location>
        <begin position="30"/>
        <end position="1168"/>
    </location>
</feature>
<evidence type="ECO:0000259" key="2">
    <source>
        <dbReference type="Pfam" id="PF07715"/>
    </source>
</evidence>
<dbReference type="SUPFAM" id="SSF56935">
    <property type="entry name" value="Porins"/>
    <property type="match status" value="1"/>
</dbReference>
<dbReference type="eggNOG" id="COG4771">
    <property type="taxonomic scope" value="Bacteria"/>
</dbReference>
<dbReference type="SUPFAM" id="SSF49452">
    <property type="entry name" value="Starch-binding domain-like"/>
    <property type="match status" value="1"/>
</dbReference>
<dbReference type="Pfam" id="PF07715">
    <property type="entry name" value="Plug"/>
    <property type="match status" value="1"/>
</dbReference>
<evidence type="ECO:0000313" key="4">
    <source>
        <dbReference type="Proteomes" id="UP000006844"/>
    </source>
</evidence>
<dbReference type="InterPro" id="IPR012910">
    <property type="entry name" value="Plug_dom"/>
</dbReference>
<dbReference type="HOGENOM" id="CLU_006298_3_0_0"/>
<dbReference type="STRING" id="401053.AciPR4_3790"/>
<dbReference type="KEGG" id="tsa:AciPR4_3790"/>
<dbReference type="AlphaFoldDB" id="E8V1C4"/>
<evidence type="ECO:0000256" key="1">
    <source>
        <dbReference type="SAM" id="SignalP"/>
    </source>
</evidence>
<keyword evidence="4" id="KW-1185">Reference proteome</keyword>
<feature type="domain" description="TonB-dependent receptor plug" evidence="2">
    <location>
        <begin position="139"/>
        <end position="258"/>
    </location>
</feature>
<dbReference type="Pfam" id="PF13620">
    <property type="entry name" value="CarboxypepD_reg"/>
    <property type="match status" value="1"/>
</dbReference>
<gene>
    <name evidence="3" type="ordered locus">AciPR4_3790</name>
</gene>
<dbReference type="Gene3D" id="2.170.130.10">
    <property type="entry name" value="TonB-dependent receptor, plug domain"/>
    <property type="match status" value="1"/>
</dbReference>
<proteinExistence type="predicted"/>
<reference evidence="3 4" key="1">
    <citation type="journal article" date="2012" name="Stand. Genomic Sci.">
        <title>Complete genome sequence of Terriglobus saanensis type strain SP1PR4(T), an Acidobacteria from tundra soil.</title>
        <authorList>
            <person name="Rawat S.R."/>
            <person name="Mannisto M.K."/>
            <person name="Starovoytov V."/>
            <person name="Goodwin L."/>
            <person name="Nolan M."/>
            <person name="Hauser L."/>
            <person name="Land M."/>
            <person name="Davenport K.W."/>
            <person name="Woyke T."/>
            <person name="Haggblom M.M."/>
        </authorList>
    </citation>
    <scope>NUCLEOTIDE SEQUENCE</scope>
    <source>
        <strain evidence="4">ATCC BAA-1853 / DSM 23119 / SP1PR4</strain>
    </source>
</reference>
<accession>E8V1C4</accession>
<dbReference type="InterPro" id="IPR037066">
    <property type="entry name" value="Plug_dom_sf"/>
</dbReference>
<dbReference type="eggNOG" id="COG3485">
    <property type="taxonomic scope" value="Bacteria"/>
</dbReference>
<dbReference type="Proteomes" id="UP000006844">
    <property type="component" value="Chromosome"/>
</dbReference>